<keyword evidence="3" id="KW-1185">Reference proteome</keyword>
<feature type="chain" id="PRO_5032397697" evidence="1">
    <location>
        <begin position="22"/>
        <end position="146"/>
    </location>
</feature>
<dbReference type="EMBL" id="CP048788">
    <property type="protein sequence ID" value="QJF50854.1"/>
    <property type="molecule type" value="Genomic_DNA"/>
</dbReference>
<dbReference type="KEGG" id="rpon:G3256_06630"/>
<evidence type="ECO:0000313" key="3">
    <source>
        <dbReference type="Proteomes" id="UP000503308"/>
    </source>
</evidence>
<name>A0A858SQ09_9RHOB</name>
<dbReference type="InterPro" id="IPR020349">
    <property type="entry name" value="Uncharacterised_14.7kDa"/>
</dbReference>
<gene>
    <name evidence="2" type="ORF">G3256_06630</name>
</gene>
<evidence type="ECO:0000313" key="2">
    <source>
        <dbReference type="EMBL" id="QJF50854.1"/>
    </source>
</evidence>
<dbReference type="Pfam" id="PF17267">
    <property type="entry name" value="DUF5333"/>
    <property type="match status" value="1"/>
</dbReference>
<evidence type="ECO:0000256" key="1">
    <source>
        <dbReference type="SAM" id="SignalP"/>
    </source>
</evidence>
<dbReference type="RefSeq" id="WP_169640071.1">
    <property type="nucleotide sequence ID" value="NZ_CP048788.1"/>
</dbReference>
<keyword evidence="1" id="KW-0732">Signal</keyword>
<accession>A0A858SQ09</accession>
<dbReference type="Proteomes" id="UP000503308">
    <property type="component" value="Chromosome"/>
</dbReference>
<sequence>MISGGKTAMGLVLTAPLAACAAPAAQSTGAPVAVSRDLSVAAQSFVGDAGVASYYVSTCFGRGVTWKSGTSTETSKQFFDQLEAQGHTPEAINAAVAGINRADVETATARHLSQRGVSPDNVPAICAAARDEIAEGTGAGRLMKAG</sequence>
<organism evidence="2 3">
    <name type="scientific">Roseobacter ponti</name>
    <dbReference type="NCBI Taxonomy" id="1891787"/>
    <lineage>
        <taxon>Bacteria</taxon>
        <taxon>Pseudomonadati</taxon>
        <taxon>Pseudomonadota</taxon>
        <taxon>Alphaproteobacteria</taxon>
        <taxon>Rhodobacterales</taxon>
        <taxon>Roseobacteraceae</taxon>
        <taxon>Roseobacter</taxon>
    </lineage>
</organism>
<proteinExistence type="predicted"/>
<dbReference type="AlphaFoldDB" id="A0A858SQ09"/>
<reference evidence="2 3" key="1">
    <citation type="submission" date="2020-02" db="EMBL/GenBank/DDBJ databases">
        <title>Genome sequence of Roseobacter ponti.</title>
        <authorList>
            <person name="Hollensteiner J."/>
            <person name="Schneider D."/>
            <person name="Poehlein A."/>
            <person name="Daniel R."/>
        </authorList>
    </citation>
    <scope>NUCLEOTIDE SEQUENCE [LARGE SCALE GENOMIC DNA]</scope>
    <source>
        <strain evidence="2 3">DSM 106830</strain>
    </source>
</reference>
<protein>
    <submittedName>
        <fullName evidence="2">DUF5333 domain-containing protein</fullName>
    </submittedName>
</protein>
<feature type="signal peptide" evidence="1">
    <location>
        <begin position="1"/>
        <end position="21"/>
    </location>
</feature>